<keyword evidence="1" id="KW-0805">Transcription regulation</keyword>
<keyword evidence="6" id="KW-1185">Reference proteome</keyword>
<dbReference type="GO" id="GO:0043565">
    <property type="term" value="F:sequence-specific DNA binding"/>
    <property type="evidence" value="ECO:0007669"/>
    <property type="project" value="InterPro"/>
</dbReference>
<dbReference type="SMART" id="SM00342">
    <property type="entry name" value="HTH_ARAC"/>
    <property type="match status" value="1"/>
</dbReference>
<dbReference type="Pfam" id="PF12833">
    <property type="entry name" value="HTH_18"/>
    <property type="match status" value="1"/>
</dbReference>
<dbReference type="AlphaFoldDB" id="A0A558BS24"/>
<dbReference type="PANTHER" id="PTHR43280">
    <property type="entry name" value="ARAC-FAMILY TRANSCRIPTIONAL REGULATOR"/>
    <property type="match status" value="1"/>
</dbReference>
<dbReference type="PANTHER" id="PTHR43280:SF32">
    <property type="entry name" value="TRANSCRIPTIONAL REGULATORY PROTEIN"/>
    <property type="match status" value="1"/>
</dbReference>
<protein>
    <submittedName>
        <fullName evidence="5">Helix-turn-helix domain-containing protein</fullName>
    </submittedName>
</protein>
<reference evidence="5 6" key="1">
    <citation type="submission" date="2019-07" db="EMBL/GenBank/DDBJ databases">
        <title>Hymenobacter sp. straun FUR1 Genome sequencing and assembly.</title>
        <authorList>
            <person name="Chhetri G."/>
        </authorList>
    </citation>
    <scope>NUCLEOTIDE SEQUENCE [LARGE SCALE GENOMIC DNA]</scope>
    <source>
        <strain evidence="5 6">Fur1</strain>
    </source>
</reference>
<comment type="caution">
    <text evidence="5">The sequence shown here is derived from an EMBL/GenBank/DDBJ whole genome shotgun (WGS) entry which is preliminary data.</text>
</comment>
<dbReference type="OrthoDB" id="3186094at2"/>
<dbReference type="RefSeq" id="WP_144850074.1">
    <property type="nucleotide sequence ID" value="NZ_VMRJ01000004.1"/>
</dbReference>
<keyword evidence="2" id="KW-0238">DNA-binding</keyword>
<name>A0A558BS24_9BACT</name>
<dbReference type="EMBL" id="VMRJ01000004">
    <property type="protein sequence ID" value="TVT39324.1"/>
    <property type="molecule type" value="Genomic_DNA"/>
</dbReference>
<dbReference type="SUPFAM" id="SSF46689">
    <property type="entry name" value="Homeodomain-like"/>
    <property type="match status" value="1"/>
</dbReference>
<dbReference type="PRINTS" id="PR00032">
    <property type="entry name" value="HTHARAC"/>
</dbReference>
<dbReference type="PROSITE" id="PS01124">
    <property type="entry name" value="HTH_ARAC_FAMILY_2"/>
    <property type="match status" value="1"/>
</dbReference>
<evidence type="ECO:0000256" key="3">
    <source>
        <dbReference type="ARBA" id="ARBA00023163"/>
    </source>
</evidence>
<dbReference type="InterPro" id="IPR020449">
    <property type="entry name" value="Tscrpt_reg_AraC-type_HTH"/>
</dbReference>
<dbReference type="InterPro" id="IPR009057">
    <property type="entry name" value="Homeodomain-like_sf"/>
</dbReference>
<proteinExistence type="predicted"/>
<evidence type="ECO:0000256" key="1">
    <source>
        <dbReference type="ARBA" id="ARBA00023015"/>
    </source>
</evidence>
<evidence type="ECO:0000313" key="5">
    <source>
        <dbReference type="EMBL" id="TVT39324.1"/>
    </source>
</evidence>
<dbReference type="Gene3D" id="1.10.10.60">
    <property type="entry name" value="Homeodomain-like"/>
    <property type="match status" value="1"/>
</dbReference>
<gene>
    <name evidence="5" type="ORF">FNT36_16850</name>
</gene>
<dbReference type="InterPro" id="IPR018060">
    <property type="entry name" value="HTH_AraC"/>
</dbReference>
<evidence type="ECO:0000256" key="2">
    <source>
        <dbReference type="ARBA" id="ARBA00023125"/>
    </source>
</evidence>
<evidence type="ECO:0000259" key="4">
    <source>
        <dbReference type="PROSITE" id="PS01124"/>
    </source>
</evidence>
<evidence type="ECO:0000313" key="6">
    <source>
        <dbReference type="Proteomes" id="UP000317624"/>
    </source>
</evidence>
<accession>A0A558BS24</accession>
<dbReference type="GO" id="GO:0003700">
    <property type="term" value="F:DNA-binding transcription factor activity"/>
    <property type="evidence" value="ECO:0007669"/>
    <property type="project" value="InterPro"/>
</dbReference>
<keyword evidence="3" id="KW-0804">Transcription</keyword>
<dbReference type="InterPro" id="IPR037923">
    <property type="entry name" value="HTH-like"/>
</dbReference>
<dbReference type="Proteomes" id="UP000317624">
    <property type="component" value="Unassembled WGS sequence"/>
</dbReference>
<sequence length="302" mass="34812">MYQTLRDQYRHLGLPLDLLDPTLEFSIFNLRELRQPLPFSAPAERLNFFVLGFVKQAQGWYLIDEQRFDLRPGTIYFTNPSHYRAFEYQELGEAYLLTLSEAFLKENVHADVFTEFPFLLAETMPANTVTPAVFAEFEILYQQLAREYQGHSPLRARLLGQLVGALLLKFKEHFWLGYNPLSEGNRSSAIVRHFRRTLEQHYRDLSSGAASVAYQVQDYAAAQHLHPNYLAQVIRRKTGKAIGTWIAEKAVAEAKAQLQHTDLAIKEIAYRLGFTDPAHFSNYFKKHTGLTPQQYRQPPSVA</sequence>
<dbReference type="SUPFAM" id="SSF51215">
    <property type="entry name" value="Regulatory protein AraC"/>
    <property type="match status" value="1"/>
</dbReference>
<feature type="domain" description="HTH araC/xylS-type" evidence="4">
    <location>
        <begin position="192"/>
        <end position="298"/>
    </location>
</feature>
<organism evidence="5 6">
    <name type="scientific">Hymenobacter setariae</name>
    <dbReference type="NCBI Taxonomy" id="2594794"/>
    <lineage>
        <taxon>Bacteria</taxon>
        <taxon>Pseudomonadati</taxon>
        <taxon>Bacteroidota</taxon>
        <taxon>Cytophagia</taxon>
        <taxon>Cytophagales</taxon>
        <taxon>Hymenobacteraceae</taxon>
        <taxon>Hymenobacter</taxon>
    </lineage>
</organism>